<gene>
    <name evidence="2" type="ORF">ASZ90_000685</name>
</gene>
<sequence>MYHRRLLVVSEKKASPDNVRNKDGCPHRPRLPGQACPAWTSGRKQPKRESAAHKTLLRRAWQDVPLFTGLGTEKQPRRNFLPSPLRLCR</sequence>
<evidence type="ECO:0000256" key="1">
    <source>
        <dbReference type="SAM" id="MobiDB-lite"/>
    </source>
</evidence>
<organism evidence="2">
    <name type="scientific">hydrocarbon metagenome</name>
    <dbReference type="NCBI Taxonomy" id="938273"/>
    <lineage>
        <taxon>unclassified sequences</taxon>
        <taxon>metagenomes</taxon>
        <taxon>ecological metagenomes</taxon>
    </lineage>
</organism>
<dbReference type="AlphaFoldDB" id="A0A0W8G8C5"/>
<comment type="caution">
    <text evidence="2">The sequence shown here is derived from an EMBL/GenBank/DDBJ whole genome shotgun (WGS) entry which is preliminary data.</text>
</comment>
<feature type="region of interest" description="Disordered" evidence="1">
    <location>
        <begin position="14"/>
        <end position="51"/>
    </location>
</feature>
<evidence type="ECO:0000313" key="2">
    <source>
        <dbReference type="EMBL" id="KUG29419.1"/>
    </source>
</evidence>
<protein>
    <submittedName>
        <fullName evidence="2">Uncharacterized protein</fullName>
    </submittedName>
</protein>
<feature type="compositionally biased region" description="Basic and acidic residues" evidence="1">
    <location>
        <begin position="14"/>
        <end position="26"/>
    </location>
</feature>
<reference evidence="2" key="1">
    <citation type="journal article" date="2015" name="Proc. Natl. Acad. Sci. U.S.A.">
        <title>Networks of energetic and metabolic interactions define dynamics in microbial communities.</title>
        <authorList>
            <person name="Embree M."/>
            <person name="Liu J.K."/>
            <person name="Al-Bassam M.M."/>
            <person name="Zengler K."/>
        </authorList>
    </citation>
    <scope>NUCLEOTIDE SEQUENCE</scope>
</reference>
<dbReference type="EMBL" id="LNQE01000087">
    <property type="protein sequence ID" value="KUG29419.1"/>
    <property type="molecule type" value="Genomic_DNA"/>
</dbReference>
<name>A0A0W8G8C5_9ZZZZ</name>
<proteinExistence type="predicted"/>
<accession>A0A0W8G8C5</accession>